<reference evidence="10 11" key="2">
    <citation type="journal article" date="2011" name="J. Bacteriol.">
        <title>Genome Sequence of Kosmotoga olearia Strain TBF 19.5.1, a Thermophilic Bacterium with a Wide Growth Temperature Range, Isolated from the Troll B Oil Platform in the North Sea.</title>
        <authorList>
            <person name="Swithers K.S."/>
            <person name="Dipippo J.L."/>
            <person name="Bruce D.C."/>
            <person name="Detter C."/>
            <person name="Tapia R."/>
            <person name="Han S."/>
            <person name="Goodwin L.A."/>
            <person name="Han J."/>
            <person name="Woyke T."/>
            <person name="Pitluck S."/>
            <person name="Pennacchio L."/>
            <person name="Nolan M."/>
            <person name="Mikhailova N."/>
            <person name="Land M.L."/>
            <person name="Nesbo C.L."/>
            <person name="Gogarten J.P."/>
            <person name="Noll K.M."/>
        </authorList>
    </citation>
    <scope>NUCLEOTIDE SEQUENCE [LARGE SCALE GENOMIC DNA]</scope>
    <source>
        <strain evidence="11">ATCC BAA-1733 / DSM 21960 / TBF 19.5.1</strain>
    </source>
</reference>
<keyword evidence="4 8" id="KW-1133">Transmembrane helix</keyword>
<keyword evidence="6 8" id="KW-0472">Membrane</keyword>
<feature type="transmembrane region" description="Helical" evidence="8">
    <location>
        <begin position="501"/>
        <end position="521"/>
    </location>
</feature>
<evidence type="ECO:0000313" key="11">
    <source>
        <dbReference type="Proteomes" id="UP000002382"/>
    </source>
</evidence>
<dbReference type="GO" id="GO:0005886">
    <property type="term" value="C:plasma membrane"/>
    <property type="evidence" value="ECO:0007669"/>
    <property type="project" value="UniProtKB-SubCell"/>
</dbReference>
<organism evidence="10 11">
    <name type="scientific">Kosmotoga olearia (strain ATCC BAA-1733 / DSM 21960 / TBF 19.5.1)</name>
    <dbReference type="NCBI Taxonomy" id="521045"/>
    <lineage>
        <taxon>Bacteria</taxon>
        <taxon>Thermotogati</taxon>
        <taxon>Thermotogota</taxon>
        <taxon>Thermotogae</taxon>
        <taxon>Kosmotogales</taxon>
        <taxon>Kosmotogaceae</taxon>
        <taxon>Kosmotoga</taxon>
    </lineage>
</organism>
<feature type="transmembrane region" description="Helical" evidence="8">
    <location>
        <begin position="101"/>
        <end position="117"/>
    </location>
</feature>
<dbReference type="InterPro" id="IPR001750">
    <property type="entry name" value="ND/Mrp_TM"/>
</dbReference>
<dbReference type="KEGG" id="kol:Kole_2056"/>
<dbReference type="STRING" id="521045.Kole_2056"/>
<keyword evidence="2" id="KW-1003">Cell membrane</keyword>
<evidence type="ECO:0000256" key="2">
    <source>
        <dbReference type="ARBA" id="ARBA00022475"/>
    </source>
</evidence>
<feature type="transmembrane region" description="Helical" evidence="8">
    <location>
        <begin position="298"/>
        <end position="317"/>
    </location>
</feature>
<evidence type="ECO:0000256" key="1">
    <source>
        <dbReference type="ARBA" id="ARBA00004651"/>
    </source>
</evidence>
<keyword evidence="3 7" id="KW-0812">Transmembrane</keyword>
<dbReference type="OrthoDB" id="9807568at2"/>
<evidence type="ECO:0000259" key="9">
    <source>
        <dbReference type="Pfam" id="PF00361"/>
    </source>
</evidence>
<protein>
    <submittedName>
        <fullName evidence="10">NADH/Ubiquinone/plastoquinone (Complex I)</fullName>
    </submittedName>
</protein>
<feature type="transmembrane region" description="Helical" evidence="8">
    <location>
        <begin position="30"/>
        <end position="50"/>
    </location>
</feature>
<feature type="transmembrane region" description="Helical" evidence="8">
    <location>
        <begin position="272"/>
        <end position="291"/>
    </location>
</feature>
<keyword evidence="5" id="KW-0560">Oxidoreductase</keyword>
<comment type="subcellular location">
    <subcellularLocation>
        <location evidence="1">Cell membrane</location>
        <topology evidence="1">Multi-pass membrane protein</topology>
    </subcellularLocation>
    <subcellularLocation>
        <location evidence="7">Membrane</location>
        <topology evidence="7">Multi-pass membrane protein</topology>
    </subcellularLocation>
</comment>
<proteinExistence type="predicted"/>
<accession>C5CHQ8</accession>
<reference evidence="10 11" key="1">
    <citation type="submission" date="2009-06" db="EMBL/GenBank/DDBJ databases">
        <title>Complete sequence of Thermotogales bacterium TBF 19.5.1.</title>
        <authorList>
            <consortium name="US DOE Joint Genome Institute"/>
            <person name="Lucas S."/>
            <person name="Copeland A."/>
            <person name="Lapidus A."/>
            <person name="Glavina del Rio T."/>
            <person name="Tice H."/>
            <person name="Bruce D."/>
            <person name="Goodwin L."/>
            <person name="Pitluck S."/>
            <person name="Chertkov O."/>
            <person name="Brettin T."/>
            <person name="Detter J.C."/>
            <person name="Han C."/>
            <person name="Schmutz J."/>
            <person name="Larimer F."/>
            <person name="Land M."/>
            <person name="Hauser L."/>
            <person name="Kyrpides N."/>
            <person name="Ovchinnikova G."/>
            <person name="Noll K."/>
        </authorList>
    </citation>
    <scope>NUCLEOTIDE SEQUENCE [LARGE SCALE GENOMIC DNA]</scope>
    <source>
        <strain evidence="11">ATCC BAA-1733 / DSM 21960 / TBF 19.5.1</strain>
    </source>
</reference>
<name>C5CHQ8_KOSOT</name>
<feature type="transmembrane region" description="Helical" evidence="8">
    <location>
        <begin position="6"/>
        <end position="23"/>
    </location>
</feature>
<sequence length="611" mass="68162">MSLTVLLTISLISAPILYLLAKVNKNFAYTVYALIQLFAFSAIFFNWIYIPEHSGLRIFSNLELTFNASILNRFFASVTMLIISMTAVFMLSIKKKKEMKLMLLSLVSTGVIGSMLSNDFLTLLIFWELTTWSSLIMIVLDKKIAWKEALKYVAVGSIGTYSMMYAVFLLYNRFGTLIYTDVANELMKTSGGFQLLIFILLAVMAFAKAGSFPLHIWLRGAHSSAPDEFSSILSGALTKMGAFLMFIVVAVLPSTKFFAWMPEVQGIPLPNYILALLSGISIIVGTVMAIRMEDAKQLIAFSTVSNSGYILMALAIGGPYATAGGLMHVLNHALASSAMFLAIAAVAHRTGTTKMHEMGGLIFRMPFTFTAYLVAIISIAGIPPMSGFASKWLIYQQLVRNGLPFLAFMAFFGSIGSFMYVFKPLAGIFLGQLKPQHKNIKEAPIPMLVSMMVLTLLTIFWGILPSNAISFTNKISEQVGIATIKTTFSEIFASTGKWDSIIVVTVFTIGFVIAFVISALAKKPKKVDLMDTYTGGEFIYTAELYHFSYKMYRSFDRMFERWPLMEKWLENTSYKLRELGAFFRSLFYPSSPQGYVTLSILAILTAYWWLR</sequence>
<dbReference type="Pfam" id="PF00361">
    <property type="entry name" value="Proton_antipo_M"/>
    <property type="match status" value="1"/>
</dbReference>
<gene>
    <name evidence="10" type="ordered locus">Kole_2056</name>
</gene>
<feature type="transmembrane region" description="Helical" evidence="8">
    <location>
        <begin position="191"/>
        <end position="217"/>
    </location>
</feature>
<dbReference type="GO" id="GO:0016491">
    <property type="term" value="F:oxidoreductase activity"/>
    <property type="evidence" value="ECO:0007669"/>
    <property type="project" value="UniProtKB-KW"/>
</dbReference>
<evidence type="ECO:0000256" key="7">
    <source>
        <dbReference type="RuleBase" id="RU000320"/>
    </source>
</evidence>
<evidence type="ECO:0000256" key="4">
    <source>
        <dbReference type="ARBA" id="ARBA00022989"/>
    </source>
</evidence>
<dbReference type="eggNOG" id="COG0651">
    <property type="taxonomic scope" value="Bacteria"/>
</dbReference>
<feature type="transmembrane region" description="Helical" evidence="8">
    <location>
        <begin position="361"/>
        <end position="382"/>
    </location>
</feature>
<evidence type="ECO:0000256" key="3">
    <source>
        <dbReference type="ARBA" id="ARBA00022692"/>
    </source>
</evidence>
<dbReference type="PANTHER" id="PTHR42682:SF3">
    <property type="entry name" value="FORMATE HYDROGENLYASE SUBUNIT 3-RELATED"/>
    <property type="match status" value="1"/>
</dbReference>
<feature type="transmembrane region" description="Helical" evidence="8">
    <location>
        <begin position="152"/>
        <end position="171"/>
    </location>
</feature>
<dbReference type="NCBIfam" id="NF006419">
    <property type="entry name" value="PRK08668.1"/>
    <property type="match status" value="1"/>
</dbReference>
<dbReference type="AlphaFoldDB" id="C5CHQ8"/>
<feature type="transmembrane region" description="Helical" evidence="8">
    <location>
        <begin position="402"/>
        <end position="422"/>
    </location>
</feature>
<dbReference type="EMBL" id="CP001634">
    <property type="protein sequence ID" value="ACR80734.1"/>
    <property type="molecule type" value="Genomic_DNA"/>
</dbReference>
<evidence type="ECO:0000256" key="5">
    <source>
        <dbReference type="ARBA" id="ARBA00023002"/>
    </source>
</evidence>
<feature type="transmembrane region" description="Helical" evidence="8">
    <location>
        <begin position="123"/>
        <end position="140"/>
    </location>
</feature>
<keyword evidence="11" id="KW-1185">Reference proteome</keyword>
<feature type="domain" description="NADH:quinone oxidoreductase/Mrp antiporter transmembrane" evidence="9">
    <location>
        <begin position="117"/>
        <end position="414"/>
    </location>
</feature>
<dbReference type="RefSeq" id="WP_015869375.1">
    <property type="nucleotide sequence ID" value="NC_012785.1"/>
</dbReference>
<feature type="transmembrane region" description="Helical" evidence="8">
    <location>
        <begin position="443"/>
        <end position="464"/>
    </location>
</feature>
<feature type="transmembrane region" description="Helical" evidence="8">
    <location>
        <begin position="229"/>
        <end position="252"/>
    </location>
</feature>
<feature type="transmembrane region" description="Helical" evidence="8">
    <location>
        <begin position="594"/>
        <end position="610"/>
    </location>
</feature>
<feature type="transmembrane region" description="Helical" evidence="8">
    <location>
        <begin position="70"/>
        <end position="89"/>
    </location>
</feature>
<dbReference type="HOGENOM" id="CLU_007100_9_5_0"/>
<dbReference type="Proteomes" id="UP000002382">
    <property type="component" value="Chromosome"/>
</dbReference>
<evidence type="ECO:0000313" key="10">
    <source>
        <dbReference type="EMBL" id="ACR80734.1"/>
    </source>
</evidence>
<evidence type="ECO:0000256" key="6">
    <source>
        <dbReference type="ARBA" id="ARBA00023136"/>
    </source>
</evidence>
<feature type="transmembrane region" description="Helical" evidence="8">
    <location>
        <begin position="329"/>
        <end position="349"/>
    </location>
</feature>
<evidence type="ECO:0000256" key="8">
    <source>
        <dbReference type="SAM" id="Phobius"/>
    </source>
</evidence>
<dbReference type="PANTHER" id="PTHR42682">
    <property type="entry name" value="HYDROGENASE-4 COMPONENT F"/>
    <property type="match status" value="1"/>
</dbReference>
<dbReference type="InterPro" id="IPR052175">
    <property type="entry name" value="ComplexI-like_HydComp"/>
</dbReference>